<sequence>MNYQLLVDYFGSQVETARQLGVKQPSVHAWLSGRSKMGAVVAMRAEYITKGKFKANELCPDLGKIKPPSAN</sequence>
<dbReference type="InterPro" id="IPR010982">
    <property type="entry name" value="Lambda_DNA-bd_dom_sf"/>
</dbReference>
<dbReference type="EMBL" id="UGQE01000004">
    <property type="protein sequence ID" value="STZ14492.1"/>
    <property type="molecule type" value="Genomic_DNA"/>
</dbReference>
<dbReference type="Proteomes" id="UP000255279">
    <property type="component" value="Unassembled WGS sequence"/>
</dbReference>
<evidence type="ECO:0000313" key="3">
    <source>
        <dbReference type="Proteomes" id="UP000190435"/>
    </source>
</evidence>
<keyword evidence="3" id="KW-1185">Reference proteome</keyword>
<name>A0A1S9ZS29_9GAMM</name>
<dbReference type="OrthoDB" id="7007021at2"/>
<dbReference type="STRING" id="34060.B0181_11680"/>
<dbReference type="SUPFAM" id="SSF47413">
    <property type="entry name" value="lambda repressor-like DNA-binding domains"/>
    <property type="match status" value="1"/>
</dbReference>
<reference evidence="2 4" key="2">
    <citation type="submission" date="2018-06" db="EMBL/GenBank/DDBJ databases">
        <authorList>
            <consortium name="Pathogen Informatics"/>
            <person name="Doyle S."/>
        </authorList>
    </citation>
    <scope>NUCLEOTIDE SEQUENCE [LARGE SCALE GENOMIC DNA]</scope>
    <source>
        <strain evidence="2 4">NCTC10293</strain>
    </source>
</reference>
<organism evidence="1 3">
    <name type="scientific">Moraxella caviae</name>
    <dbReference type="NCBI Taxonomy" id="34060"/>
    <lineage>
        <taxon>Bacteria</taxon>
        <taxon>Pseudomonadati</taxon>
        <taxon>Pseudomonadota</taxon>
        <taxon>Gammaproteobacteria</taxon>
        <taxon>Moraxellales</taxon>
        <taxon>Moraxellaceae</taxon>
        <taxon>Moraxella</taxon>
    </lineage>
</organism>
<evidence type="ECO:0000313" key="4">
    <source>
        <dbReference type="Proteomes" id="UP000255279"/>
    </source>
</evidence>
<dbReference type="EMBL" id="MUXU01000104">
    <property type="protein sequence ID" value="OOR86372.1"/>
    <property type="molecule type" value="Genomic_DNA"/>
</dbReference>
<dbReference type="RefSeq" id="WP_078277648.1">
    <property type="nucleotide sequence ID" value="NZ_MUXU01000104.1"/>
</dbReference>
<dbReference type="Pfam" id="PF15943">
    <property type="entry name" value="YdaS_toxin"/>
    <property type="match status" value="1"/>
</dbReference>
<accession>A0A1S9ZS29</accession>
<proteinExistence type="predicted"/>
<dbReference type="Proteomes" id="UP000190435">
    <property type="component" value="Unassembled WGS sequence"/>
</dbReference>
<protein>
    <submittedName>
        <fullName evidence="2">Uncharacterized protein conserved in bacteria, prophage-related</fullName>
    </submittedName>
</protein>
<gene>
    <name evidence="1" type="ORF">B0181_11680</name>
    <name evidence="2" type="ORF">NCTC10293_02086</name>
</gene>
<dbReference type="Gene3D" id="1.10.260.40">
    <property type="entry name" value="lambda repressor-like DNA-binding domains"/>
    <property type="match status" value="1"/>
</dbReference>
<dbReference type="AlphaFoldDB" id="A0A1S9ZS29"/>
<evidence type="ECO:0000313" key="2">
    <source>
        <dbReference type="EMBL" id="STZ14492.1"/>
    </source>
</evidence>
<reference evidence="1 3" key="1">
    <citation type="submission" date="2017-02" db="EMBL/GenBank/DDBJ databases">
        <title>Draft genome sequence of Moraxella caviae CCUG 355 type strain.</title>
        <authorList>
            <person name="Engstrom-Jakobsson H."/>
            <person name="Salva-Serra F."/>
            <person name="Thorell K."/>
            <person name="Gonzales-Siles L."/>
            <person name="Karlsson R."/>
            <person name="Boulund F."/>
            <person name="Engstrand L."/>
            <person name="Moore E."/>
        </authorList>
    </citation>
    <scope>NUCLEOTIDE SEQUENCE [LARGE SCALE GENOMIC DNA]</scope>
    <source>
        <strain evidence="1 3">CCUG 355</strain>
    </source>
</reference>
<evidence type="ECO:0000313" key="1">
    <source>
        <dbReference type="EMBL" id="OOR86372.1"/>
    </source>
</evidence>
<dbReference type="GO" id="GO:0003677">
    <property type="term" value="F:DNA binding"/>
    <property type="evidence" value="ECO:0007669"/>
    <property type="project" value="InterPro"/>
</dbReference>
<dbReference type="InterPro" id="IPR031856">
    <property type="entry name" value="YdaS_toxin-like"/>
</dbReference>